<reference evidence="1 2" key="1">
    <citation type="submission" date="2015-11" db="EMBL/GenBank/DDBJ databases">
        <title>Complete genome sequencing of a biphenyl-degrading bacterium, Pseudomonas putida KF715 (=NBRC110667).</title>
        <authorList>
            <person name="Suenaga H."/>
            <person name="Fujihara N."/>
            <person name="Watanabe T."/>
            <person name="Hirose J."/>
            <person name="Kimura N."/>
            <person name="Yamazoe A."/>
            <person name="Hosoyama A."/>
            <person name="Shimodaira J."/>
            <person name="Furukawa K."/>
        </authorList>
    </citation>
    <scope>NUCLEOTIDE SEQUENCE [LARGE SCALE GENOMIC DNA]</scope>
    <source>
        <strain evidence="1 2">KF715</strain>
        <plasmid evidence="2">Plasmid pkf715c dna</plasmid>
    </source>
</reference>
<proteinExistence type="predicted"/>
<evidence type="ECO:0000313" key="1">
    <source>
        <dbReference type="EMBL" id="BAW27502.1"/>
    </source>
</evidence>
<name>A0A1L7NPZ9_PSEPU</name>
<dbReference type="Proteomes" id="UP000218731">
    <property type="component" value="Plasmid pKF715C"/>
</dbReference>
<organism evidence="1 2">
    <name type="scientific">Pseudomonas putida</name>
    <name type="common">Arthrobacter siderocapsulatus</name>
    <dbReference type="NCBI Taxonomy" id="303"/>
    <lineage>
        <taxon>Bacteria</taxon>
        <taxon>Pseudomonadati</taxon>
        <taxon>Pseudomonadota</taxon>
        <taxon>Gammaproteobacteria</taxon>
        <taxon>Pseudomonadales</taxon>
        <taxon>Pseudomonadaceae</taxon>
        <taxon>Pseudomonas</taxon>
    </lineage>
</organism>
<evidence type="ECO:0000313" key="2">
    <source>
        <dbReference type="Proteomes" id="UP000218731"/>
    </source>
</evidence>
<dbReference type="EMBL" id="AP015032">
    <property type="protein sequence ID" value="BAW27502.1"/>
    <property type="molecule type" value="Genomic_DNA"/>
</dbReference>
<sequence length="150" mass="16382">MQFKCYAYPDNEVIDASAFVAFRADNKFVMGVLPNGHERLLLSPINEGAGAGRRTSQRVTLKAIETELPGVLRASRDVLVVGTAALALIGKGYQRQVHTTAGVYSLSRRQDVRPFELACARNAQKREAERLAARCARRLACSHIASHCAA</sequence>
<keyword evidence="1" id="KW-0614">Plasmid</keyword>
<protein>
    <submittedName>
        <fullName evidence="1">Uncharacterized protein</fullName>
    </submittedName>
</protein>
<geneLocation type="plasmid" evidence="2">
    <name>pkf715c dna</name>
</geneLocation>
<dbReference type="AlphaFoldDB" id="A0A1L7NPZ9"/>
<accession>A0A1L7NPZ9</accession>
<gene>
    <name evidence="1" type="ORF">KF715C_pC690</name>
</gene>
<dbReference type="RefSeq" id="WP_096427218.1">
    <property type="nucleotide sequence ID" value="NZ_AP015032.1"/>
</dbReference>